<keyword evidence="15" id="KW-1185">Reference proteome</keyword>
<comment type="subcellular location">
    <subcellularLocation>
        <location evidence="1">Peroxisome membrane</location>
        <topology evidence="1">Multi-pass membrane protein</topology>
    </subcellularLocation>
</comment>
<keyword evidence="7" id="KW-0863">Zinc-finger</keyword>
<sequence>MIPTNSQNGAASAAAFRAVHTGAATQSSSDVNSSQLPSIFDILAQESLVTSLKPGLRSIFKFILLCYPRARHLRLVDKFFDEIYTLFNLMIESHYLKRYSGSFSENFYGMKRVLHGGSGKPFTTFRQRLRSLFFLVLLPYLSEKLDKFREKLANSSAQSRTWLSHLFLQIYPHVKTILMVIGLLFQVTYTFSYSPIPSPWLYMAGVRLERLTPDDIQAFEAVPLHLKKAGLLAKLWRIVLSTPSVLGRLSLMGLAKQLFTMDGRMSRAAGQQVAPQHPYKAVPESYVLQMDVGKCPLCYRLRENDTALSVSGYVFCYGCINQFVRREKKW</sequence>
<accession>A0A915DXL8</accession>
<proteinExistence type="inferred from homology"/>
<evidence type="ECO:0000256" key="3">
    <source>
        <dbReference type="ARBA" id="ARBA00008704"/>
    </source>
</evidence>
<dbReference type="GO" id="GO:0005778">
    <property type="term" value="C:peroxisomal membrane"/>
    <property type="evidence" value="ECO:0007669"/>
    <property type="project" value="UniProtKB-SubCell"/>
</dbReference>
<evidence type="ECO:0000256" key="6">
    <source>
        <dbReference type="ARBA" id="ARBA00022723"/>
    </source>
</evidence>
<comment type="pathway">
    <text evidence="2">Protein modification; protein ubiquitination.</text>
</comment>
<evidence type="ECO:0000259" key="14">
    <source>
        <dbReference type="Pfam" id="PF04757"/>
    </source>
</evidence>
<dbReference type="AlphaFoldDB" id="A0A915DXL8"/>
<evidence type="ECO:0000256" key="8">
    <source>
        <dbReference type="ARBA" id="ARBA00022833"/>
    </source>
</evidence>
<keyword evidence="6" id="KW-0479">Metal-binding</keyword>
<dbReference type="GO" id="GO:0006513">
    <property type="term" value="P:protein monoubiquitination"/>
    <property type="evidence" value="ECO:0007669"/>
    <property type="project" value="TreeGrafter"/>
</dbReference>
<evidence type="ECO:0000256" key="9">
    <source>
        <dbReference type="ARBA" id="ARBA00022927"/>
    </source>
</evidence>
<evidence type="ECO:0000256" key="7">
    <source>
        <dbReference type="ARBA" id="ARBA00022771"/>
    </source>
</evidence>
<evidence type="ECO:0000313" key="16">
    <source>
        <dbReference type="WBParaSite" id="jg23814"/>
    </source>
</evidence>
<dbReference type="PANTHER" id="PTHR12888:SF0">
    <property type="entry name" value="PEROXISOME ASSEMBLY PROTEIN 12"/>
    <property type="match status" value="1"/>
</dbReference>
<evidence type="ECO:0000256" key="13">
    <source>
        <dbReference type="PIRNR" id="PIRNR038074"/>
    </source>
</evidence>
<dbReference type="PANTHER" id="PTHR12888">
    <property type="entry name" value="PEROXISOME ASSEMBLY PROTEIN 12 PEROXIN-12"/>
    <property type="match status" value="1"/>
</dbReference>
<dbReference type="Proteomes" id="UP000887574">
    <property type="component" value="Unplaced"/>
</dbReference>
<dbReference type="Pfam" id="PF04757">
    <property type="entry name" value="Pex2_Pex12"/>
    <property type="match status" value="1"/>
</dbReference>
<keyword evidence="4" id="KW-0813">Transport</keyword>
<evidence type="ECO:0000256" key="2">
    <source>
        <dbReference type="ARBA" id="ARBA00004906"/>
    </source>
</evidence>
<dbReference type="GO" id="GO:0016558">
    <property type="term" value="P:protein import into peroxisome matrix"/>
    <property type="evidence" value="ECO:0007669"/>
    <property type="project" value="UniProtKB-UniRule"/>
</dbReference>
<comment type="similarity">
    <text evidence="3 13">Belongs to the pex2/pex10/pex12 family.</text>
</comment>
<evidence type="ECO:0000256" key="5">
    <source>
        <dbReference type="ARBA" id="ARBA00022692"/>
    </source>
</evidence>
<keyword evidence="12 13" id="KW-0576">Peroxisome</keyword>
<comment type="function">
    <text evidence="13">Component of a retrotranslocation channel required for peroxisome organization by mediating export of the PEX5 receptor from peroxisomes to the cytosol, thereby promoting PEX5 recycling.</text>
</comment>
<evidence type="ECO:0000313" key="15">
    <source>
        <dbReference type="Proteomes" id="UP000887574"/>
    </source>
</evidence>
<dbReference type="GO" id="GO:0008270">
    <property type="term" value="F:zinc ion binding"/>
    <property type="evidence" value="ECO:0007669"/>
    <property type="project" value="UniProtKB-KW"/>
</dbReference>
<evidence type="ECO:0000256" key="10">
    <source>
        <dbReference type="ARBA" id="ARBA00022989"/>
    </source>
</evidence>
<organism evidence="15 16">
    <name type="scientific">Ditylenchus dipsaci</name>
    <dbReference type="NCBI Taxonomy" id="166011"/>
    <lineage>
        <taxon>Eukaryota</taxon>
        <taxon>Metazoa</taxon>
        <taxon>Ecdysozoa</taxon>
        <taxon>Nematoda</taxon>
        <taxon>Chromadorea</taxon>
        <taxon>Rhabditida</taxon>
        <taxon>Tylenchina</taxon>
        <taxon>Tylenchomorpha</taxon>
        <taxon>Sphaerularioidea</taxon>
        <taxon>Anguinidae</taxon>
        <taxon>Anguininae</taxon>
        <taxon>Ditylenchus</taxon>
    </lineage>
</organism>
<protein>
    <recommendedName>
        <fullName evidence="13">Peroxisome assembly protein 12</fullName>
    </recommendedName>
    <alternativeName>
        <fullName evidence="13">Peroxin-12</fullName>
    </alternativeName>
</protein>
<evidence type="ECO:0000256" key="12">
    <source>
        <dbReference type="ARBA" id="ARBA00023140"/>
    </source>
</evidence>
<dbReference type="InterPro" id="IPR006845">
    <property type="entry name" value="Pex_N"/>
</dbReference>
<keyword evidence="5" id="KW-0812">Transmembrane</keyword>
<keyword evidence="11 13" id="KW-0472">Membrane</keyword>
<name>A0A915DXL8_9BILA</name>
<dbReference type="InterPro" id="IPR017375">
    <property type="entry name" value="PEX12"/>
</dbReference>
<reference evidence="16" key="1">
    <citation type="submission" date="2022-11" db="UniProtKB">
        <authorList>
            <consortium name="WormBaseParasite"/>
        </authorList>
    </citation>
    <scope>IDENTIFICATION</scope>
</reference>
<evidence type="ECO:0000256" key="4">
    <source>
        <dbReference type="ARBA" id="ARBA00022448"/>
    </source>
</evidence>
<dbReference type="WBParaSite" id="jg23814">
    <property type="protein sequence ID" value="jg23814"/>
    <property type="gene ID" value="jg23814"/>
</dbReference>
<keyword evidence="8" id="KW-0862">Zinc</keyword>
<feature type="domain" description="Pex N-terminal" evidence="14">
    <location>
        <begin position="45"/>
        <end position="238"/>
    </location>
</feature>
<dbReference type="GO" id="GO:1990429">
    <property type="term" value="C:peroxisomal importomer complex"/>
    <property type="evidence" value="ECO:0007669"/>
    <property type="project" value="TreeGrafter"/>
</dbReference>
<dbReference type="GO" id="GO:0004842">
    <property type="term" value="F:ubiquitin-protein transferase activity"/>
    <property type="evidence" value="ECO:0007669"/>
    <property type="project" value="TreeGrafter"/>
</dbReference>
<dbReference type="PIRSF" id="PIRSF038074">
    <property type="entry name" value="Peroxisome_assembly_p12"/>
    <property type="match status" value="1"/>
</dbReference>
<evidence type="ECO:0000256" key="1">
    <source>
        <dbReference type="ARBA" id="ARBA00004585"/>
    </source>
</evidence>
<keyword evidence="9" id="KW-0653">Protein transport</keyword>
<keyword evidence="10" id="KW-1133">Transmembrane helix</keyword>
<evidence type="ECO:0000256" key="11">
    <source>
        <dbReference type="ARBA" id="ARBA00023136"/>
    </source>
</evidence>